<evidence type="ECO:0000313" key="1">
    <source>
        <dbReference type="EMBL" id="PJE67523.1"/>
    </source>
</evidence>
<comment type="caution">
    <text evidence="1">The sequence shown here is derived from an EMBL/GenBank/DDBJ whole genome shotgun (WGS) entry which is preliminary data.</text>
</comment>
<reference evidence="2" key="1">
    <citation type="submission" date="2017-09" db="EMBL/GenBank/DDBJ databases">
        <title>Depth-based differentiation of microbial function through sediment-hosted aquifers and enrichment of novel symbionts in the deep terrestrial subsurface.</title>
        <authorList>
            <person name="Probst A.J."/>
            <person name="Ladd B."/>
            <person name="Jarett J.K."/>
            <person name="Geller-Mcgrath D.E."/>
            <person name="Sieber C.M.K."/>
            <person name="Emerson J.B."/>
            <person name="Anantharaman K."/>
            <person name="Thomas B.C."/>
            <person name="Malmstrom R."/>
            <person name="Stieglmeier M."/>
            <person name="Klingl A."/>
            <person name="Woyke T."/>
            <person name="Ryan C.M."/>
            <person name="Banfield J.F."/>
        </authorList>
    </citation>
    <scope>NUCLEOTIDE SEQUENCE [LARGE SCALE GENOMIC DNA]</scope>
</reference>
<name>A0A2M8L3M9_9BACT</name>
<gene>
    <name evidence="1" type="ORF">COU95_01950</name>
</gene>
<protein>
    <submittedName>
        <fullName evidence="1">Uncharacterized protein</fullName>
    </submittedName>
</protein>
<dbReference type="EMBL" id="PFEK01000038">
    <property type="protein sequence ID" value="PJE67523.1"/>
    <property type="molecule type" value="Genomic_DNA"/>
</dbReference>
<sequence length="106" mass="11934">MSWKEREAEIRQAVSALRKQQARISKKGARIHDETMAERVARLRALENSETCGGCQGLKIEIEEKGRPGGVKLRCQLGGSPLDLHRLEKTPLGEVPECKFRIPLEE</sequence>
<organism evidence="1 2">
    <name type="scientific">Candidatus Shapirobacteria bacterium CG10_big_fil_rev_8_21_14_0_10_40_9</name>
    <dbReference type="NCBI Taxonomy" id="1974888"/>
    <lineage>
        <taxon>Bacteria</taxon>
        <taxon>Candidatus Shapironibacteriota</taxon>
    </lineage>
</organism>
<evidence type="ECO:0000313" key="2">
    <source>
        <dbReference type="Proteomes" id="UP000231474"/>
    </source>
</evidence>
<proteinExistence type="predicted"/>
<accession>A0A2M8L3M9</accession>
<dbReference type="Proteomes" id="UP000231474">
    <property type="component" value="Unassembled WGS sequence"/>
</dbReference>
<dbReference type="AlphaFoldDB" id="A0A2M8L3M9"/>